<feature type="domain" description="Homeobox" evidence="12">
    <location>
        <begin position="177"/>
        <end position="237"/>
    </location>
</feature>
<keyword evidence="6" id="KW-0804">Transcription</keyword>
<keyword evidence="4 8" id="KW-0238">DNA-binding</keyword>
<dbReference type="GO" id="GO:0005634">
    <property type="term" value="C:nucleus"/>
    <property type="evidence" value="ECO:0007669"/>
    <property type="project" value="UniProtKB-SubCell"/>
</dbReference>
<dbReference type="Pfam" id="PF00046">
    <property type="entry name" value="Homeodomain"/>
    <property type="match status" value="1"/>
</dbReference>
<dbReference type="AlphaFoldDB" id="A0AAV7GDD4"/>
<keyword evidence="14" id="KW-1185">Reference proteome</keyword>
<evidence type="ECO:0000256" key="9">
    <source>
        <dbReference type="RuleBase" id="RU000682"/>
    </source>
</evidence>
<feature type="coiled-coil region" evidence="10">
    <location>
        <begin position="229"/>
        <end position="270"/>
    </location>
</feature>
<evidence type="ECO:0000313" key="13">
    <source>
        <dbReference type="EMBL" id="KAH0453698.1"/>
    </source>
</evidence>
<evidence type="ECO:0000256" key="10">
    <source>
        <dbReference type="SAM" id="Coils"/>
    </source>
</evidence>
<dbReference type="PROSITE" id="PS00027">
    <property type="entry name" value="HOMEOBOX_1"/>
    <property type="match status" value="1"/>
</dbReference>
<proteinExistence type="inferred from homology"/>
<evidence type="ECO:0000313" key="14">
    <source>
        <dbReference type="Proteomes" id="UP000775213"/>
    </source>
</evidence>
<comment type="subcellular location">
    <subcellularLocation>
        <location evidence="1 8 9">Nucleus</location>
    </subcellularLocation>
</comment>
<sequence>MYIILGAIERPPLLQFSFYVFFWFEMELTLSLGESKERVLEEIAGAGGDRQSMGMELGFCMGLGFAQERRIEVGEESRGGDEGLEVEEGGWSVDLPVQLNLLPLAPIPRLDSTQLALPWSTQDMNLETPPVEEEEERAAISSSPIRMVSSLHMNFASGGGGVAAERASSRGSDEEENDKGRKKLRLSKEQSAFLEESFKEQNTLNPKLKFVLAKQLNLRPRQIEVWFQNRRARTKLKQMEIDCEFLKRRCEMLREENSRLHKEVAELRAIKSFHIQIPPTTLSICPSCERVSPPTSPPQPPPTPR</sequence>
<comment type="similarity">
    <text evidence="2">Belongs to the HD-ZIP homeobox family. Class II subfamily.</text>
</comment>
<feature type="region of interest" description="Disordered" evidence="11">
    <location>
        <begin position="159"/>
        <end position="184"/>
    </location>
</feature>
<dbReference type="SUPFAM" id="SSF46689">
    <property type="entry name" value="Homeodomain-like"/>
    <property type="match status" value="1"/>
</dbReference>
<dbReference type="Gene3D" id="1.10.10.60">
    <property type="entry name" value="Homeodomain-like"/>
    <property type="match status" value="1"/>
</dbReference>
<dbReference type="InterPro" id="IPR017970">
    <property type="entry name" value="Homeobox_CS"/>
</dbReference>
<dbReference type="InterPro" id="IPR050762">
    <property type="entry name" value="HD-ZIP_Homeobox_LZ_Class_II"/>
</dbReference>
<organism evidence="13 14">
    <name type="scientific">Dendrobium chrysotoxum</name>
    <name type="common">Orchid</name>
    <dbReference type="NCBI Taxonomy" id="161865"/>
    <lineage>
        <taxon>Eukaryota</taxon>
        <taxon>Viridiplantae</taxon>
        <taxon>Streptophyta</taxon>
        <taxon>Embryophyta</taxon>
        <taxon>Tracheophyta</taxon>
        <taxon>Spermatophyta</taxon>
        <taxon>Magnoliopsida</taxon>
        <taxon>Liliopsida</taxon>
        <taxon>Asparagales</taxon>
        <taxon>Orchidaceae</taxon>
        <taxon>Epidendroideae</taxon>
        <taxon>Malaxideae</taxon>
        <taxon>Dendrobiinae</taxon>
        <taxon>Dendrobium</taxon>
    </lineage>
</organism>
<dbReference type="GO" id="GO:0000981">
    <property type="term" value="F:DNA-binding transcription factor activity, RNA polymerase II-specific"/>
    <property type="evidence" value="ECO:0007669"/>
    <property type="project" value="InterPro"/>
</dbReference>
<dbReference type="SMART" id="SM00389">
    <property type="entry name" value="HOX"/>
    <property type="match status" value="1"/>
</dbReference>
<keyword evidence="3" id="KW-0805">Transcription regulation</keyword>
<keyword evidence="5 8" id="KW-0371">Homeobox</keyword>
<dbReference type="GO" id="GO:0043565">
    <property type="term" value="F:sequence-specific DNA binding"/>
    <property type="evidence" value="ECO:0007669"/>
    <property type="project" value="InterPro"/>
</dbReference>
<keyword evidence="7 8" id="KW-0539">Nucleus</keyword>
<name>A0AAV7GDD4_DENCH</name>
<dbReference type="SMART" id="SM00340">
    <property type="entry name" value="HALZ"/>
    <property type="match status" value="1"/>
</dbReference>
<dbReference type="EMBL" id="JAGFBR010000016">
    <property type="protein sequence ID" value="KAH0453698.1"/>
    <property type="molecule type" value="Genomic_DNA"/>
</dbReference>
<evidence type="ECO:0000256" key="1">
    <source>
        <dbReference type="ARBA" id="ARBA00004123"/>
    </source>
</evidence>
<dbReference type="PROSITE" id="PS50071">
    <property type="entry name" value="HOMEOBOX_2"/>
    <property type="match status" value="1"/>
</dbReference>
<evidence type="ECO:0000256" key="5">
    <source>
        <dbReference type="ARBA" id="ARBA00023155"/>
    </source>
</evidence>
<evidence type="ECO:0000256" key="8">
    <source>
        <dbReference type="PROSITE-ProRule" id="PRU00108"/>
    </source>
</evidence>
<dbReference type="Proteomes" id="UP000775213">
    <property type="component" value="Unassembled WGS sequence"/>
</dbReference>
<evidence type="ECO:0000259" key="12">
    <source>
        <dbReference type="PROSITE" id="PS50071"/>
    </source>
</evidence>
<dbReference type="PANTHER" id="PTHR45714">
    <property type="entry name" value="HOMEOBOX-LEUCINE ZIPPER PROTEIN HAT14"/>
    <property type="match status" value="1"/>
</dbReference>
<dbReference type="Pfam" id="PF02183">
    <property type="entry name" value="HALZ"/>
    <property type="match status" value="1"/>
</dbReference>
<comment type="caution">
    <text evidence="13">The sequence shown here is derived from an EMBL/GenBank/DDBJ whole genome shotgun (WGS) entry which is preliminary data.</text>
</comment>
<evidence type="ECO:0000256" key="6">
    <source>
        <dbReference type="ARBA" id="ARBA00023163"/>
    </source>
</evidence>
<feature type="DNA-binding region" description="Homeobox" evidence="8">
    <location>
        <begin position="179"/>
        <end position="238"/>
    </location>
</feature>
<dbReference type="PANTHER" id="PTHR45714:SF39">
    <property type="entry name" value="HOMEOBOX-LEUCINE ZIPPER PROTEIN HAT14"/>
    <property type="match status" value="1"/>
</dbReference>
<protein>
    <recommendedName>
        <fullName evidence="12">Homeobox domain-containing protein</fullName>
    </recommendedName>
</protein>
<evidence type="ECO:0000256" key="11">
    <source>
        <dbReference type="SAM" id="MobiDB-lite"/>
    </source>
</evidence>
<dbReference type="InterPro" id="IPR003106">
    <property type="entry name" value="Leu_zip_homeo"/>
</dbReference>
<keyword evidence="10" id="KW-0175">Coiled coil</keyword>
<accession>A0AAV7GDD4</accession>
<evidence type="ECO:0000256" key="4">
    <source>
        <dbReference type="ARBA" id="ARBA00023125"/>
    </source>
</evidence>
<reference evidence="13 14" key="1">
    <citation type="journal article" date="2021" name="Hortic Res">
        <title>Chromosome-scale assembly of the Dendrobium chrysotoxum genome enhances the understanding of orchid evolution.</title>
        <authorList>
            <person name="Zhang Y."/>
            <person name="Zhang G.Q."/>
            <person name="Zhang D."/>
            <person name="Liu X.D."/>
            <person name="Xu X.Y."/>
            <person name="Sun W.H."/>
            <person name="Yu X."/>
            <person name="Zhu X."/>
            <person name="Wang Z.W."/>
            <person name="Zhao X."/>
            <person name="Zhong W.Y."/>
            <person name="Chen H."/>
            <person name="Yin W.L."/>
            <person name="Huang T."/>
            <person name="Niu S.C."/>
            <person name="Liu Z.J."/>
        </authorList>
    </citation>
    <scope>NUCLEOTIDE SEQUENCE [LARGE SCALE GENOMIC DNA]</scope>
    <source>
        <strain evidence="13">Lindl</strain>
    </source>
</reference>
<dbReference type="InterPro" id="IPR009057">
    <property type="entry name" value="Homeodomain-like_sf"/>
</dbReference>
<dbReference type="InterPro" id="IPR001356">
    <property type="entry name" value="HD"/>
</dbReference>
<evidence type="ECO:0000256" key="2">
    <source>
        <dbReference type="ARBA" id="ARBA00006074"/>
    </source>
</evidence>
<evidence type="ECO:0000256" key="3">
    <source>
        <dbReference type="ARBA" id="ARBA00023015"/>
    </source>
</evidence>
<dbReference type="CDD" id="cd00086">
    <property type="entry name" value="homeodomain"/>
    <property type="match status" value="1"/>
</dbReference>
<gene>
    <name evidence="13" type="ORF">IEQ34_018022</name>
</gene>
<evidence type="ECO:0000256" key="7">
    <source>
        <dbReference type="ARBA" id="ARBA00023242"/>
    </source>
</evidence>